<dbReference type="GO" id="GO:0004844">
    <property type="term" value="F:uracil DNA N-glycosylase activity"/>
    <property type="evidence" value="ECO:0007669"/>
    <property type="project" value="TreeGrafter"/>
</dbReference>
<feature type="domain" description="Uracil-DNA glycosylase-like" evidence="5">
    <location>
        <begin position="93"/>
        <end position="263"/>
    </location>
</feature>
<dbReference type="RefSeq" id="XP_031851714.1">
    <property type="nucleotide sequence ID" value="XM_031995823.1"/>
</dbReference>
<dbReference type="CDD" id="cd10028">
    <property type="entry name" value="UDG-F2_TDG_MUG"/>
    <property type="match status" value="1"/>
</dbReference>
<dbReference type="Proteomes" id="UP000398389">
    <property type="component" value="Unassembled WGS sequence"/>
</dbReference>
<dbReference type="OrthoDB" id="565731at2759"/>
<evidence type="ECO:0000256" key="4">
    <source>
        <dbReference type="SAM" id="MobiDB-lite"/>
    </source>
</evidence>
<protein>
    <recommendedName>
        <fullName evidence="5">Uracil-DNA glycosylase-like domain-containing protein</fullName>
    </recommendedName>
</protein>
<reference evidence="6 7" key="1">
    <citation type="submission" date="2019-09" db="EMBL/GenBank/DDBJ databases">
        <authorList>
            <person name="Brejova B."/>
        </authorList>
    </citation>
    <scope>NUCLEOTIDE SEQUENCE [LARGE SCALE GENOMIC DNA]</scope>
</reference>
<dbReference type="InterPro" id="IPR005122">
    <property type="entry name" value="Uracil-DNA_glycosylase-like"/>
</dbReference>
<feature type="region of interest" description="Disordered" evidence="4">
    <location>
        <begin position="45"/>
        <end position="69"/>
    </location>
</feature>
<dbReference type="InterPro" id="IPR015637">
    <property type="entry name" value="MUG/TDG"/>
</dbReference>
<proteinExistence type="predicted"/>
<organism evidence="6 7">
    <name type="scientific">Magnusiomyces paraingens</name>
    <dbReference type="NCBI Taxonomy" id="2606893"/>
    <lineage>
        <taxon>Eukaryota</taxon>
        <taxon>Fungi</taxon>
        <taxon>Dikarya</taxon>
        <taxon>Ascomycota</taxon>
        <taxon>Saccharomycotina</taxon>
        <taxon>Dipodascomycetes</taxon>
        <taxon>Dipodascales</taxon>
        <taxon>Dipodascaceae</taxon>
        <taxon>Magnusiomyces</taxon>
    </lineage>
</organism>
<dbReference type="PANTHER" id="PTHR12159">
    <property type="entry name" value="G/T AND G/U MISMATCH-SPECIFIC DNA GLYCOSYLASE"/>
    <property type="match status" value="1"/>
</dbReference>
<evidence type="ECO:0000256" key="1">
    <source>
        <dbReference type="ARBA" id="ARBA00022763"/>
    </source>
</evidence>
<sequence length="282" mass="31506">MSSKPLPSFGDKLKNFSYNACSDTLTDENGPSKALLLLAKSLKRSPPSLNPTNELEGLPNEPLKKKQKKKKAYVGPEAYSHLSHLTPLLRENLICVFVGFNPGIETAIQGHYYAHCSNLFWKLIYESGCVNRKVSFIDDQKLPDEFGYGFHDLVTRPTKGIDELSASEMLTAVPTLEADLQPFAPRIICIVGKGIWEKIYRFKTQKPLKSFEWGVQYRPGENDTRGIPFLFAGGKSIIVVLPSTSGLVTSPSRSKKTELWKSLAQEIETLRQENKSSKTPVD</sequence>
<accession>A0A5E8B400</accession>
<evidence type="ECO:0000313" key="6">
    <source>
        <dbReference type="EMBL" id="VVT46209.1"/>
    </source>
</evidence>
<gene>
    <name evidence="6" type="ORF">SAPINGB_P001100</name>
</gene>
<keyword evidence="7" id="KW-1185">Reference proteome</keyword>
<evidence type="ECO:0000259" key="5">
    <source>
        <dbReference type="Pfam" id="PF03167"/>
    </source>
</evidence>
<evidence type="ECO:0000256" key="3">
    <source>
        <dbReference type="ARBA" id="ARBA00023204"/>
    </source>
</evidence>
<dbReference type="EMBL" id="CABVLU010000001">
    <property type="protein sequence ID" value="VVT46209.1"/>
    <property type="molecule type" value="Genomic_DNA"/>
</dbReference>
<keyword evidence="3" id="KW-0234">DNA repair</keyword>
<dbReference type="Gene3D" id="3.40.470.10">
    <property type="entry name" value="Uracil-DNA glycosylase-like domain"/>
    <property type="match status" value="1"/>
</dbReference>
<keyword evidence="2" id="KW-0378">Hydrolase</keyword>
<dbReference type="AlphaFoldDB" id="A0A5E8B400"/>
<evidence type="ECO:0000313" key="7">
    <source>
        <dbReference type="Proteomes" id="UP000398389"/>
    </source>
</evidence>
<evidence type="ECO:0000256" key="2">
    <source>
        <dbReference type="ARBA" id="ARBA00022801"/>
    </source>
</evidence>
<dbReference type="GO" id="GO:0006285">
    <property type="term" value="P:base-excision repair, AP site formation"/>
    <property type="evidence" value="ECO:0007669"/>
    <property type="project" value="InterPro"/>
</dbReference>
<keyword evidence="1" id="KW-0227">DNA damage</keyword>
<dbReference type="GO" id="GO:0008263">
    <property type="term" value="F:pyrimidine-specific mismatch base pair DNA N-glycosylase activity"/>
    <property type="evidence" value="ECO:0007669"/>
    <property type="project" value="TreeGrafter"/>
</dbReference>
<dbReference type="Pfam" id="PF03167">
    <property type="entry name" value="UDG"/>
    <property type="match status" value="1"/>
</dbReference>
<dbReference type="GeneID" id="43579923"/>
<name>A0A5E8B400_9ASCO</name>
<dbReference type="InterPro" id="IPR036895">
    <property type="entry name" value="Uracil-DNA_glycosylase-like_sf"/>
</dbReference>
<dbReference type="PANTHER" id="PTHR12159:SF9">
    <property type="entry name" value="G_T MISMATCH-SPECIFIC THYMINE DNA GLYCOSYLASE"/>
    <property type="match status" value="1"/>
</dbReference>
<dbReference type="SUPFAM" id="SSF52141">
    <property type="entry name" value="Uracil-DNA glycosylase-like"/>
    <property type="match status" value="1"/>
</dbReference>